<sequence>MDLFRNPATRAVALGNGTRERANQLKTLWQNLDTGEDSRAAFARDPEAVKSLQRQLVFLGYTAGAGSSSAATIDGLLGSGTQRAIQNFQQEHHLPVGSFDGTTAQALGEAVAARATHLGSSSFKQQLAILDGRLDRHTHLGVDYRAQLEAVAGGDGPQHIPADWFYALMQQESSGGKHSLPRWEASFARSLGAVHRQLNAQRPQLEHFDPGNDKQAIDELFARANAQAVSLPGLLASMTGPRPTTEAKLQAMRSFADFTPGQLRELATTYGYGQIAGYQTLDYRWQQRSGKSGSELLTAIQSPDPRTQLQVLADFIRHGEDARGLHGGLLAAMRSGDPEKVAAAHNGGNWRTYNPEYAENLLRYTKLYQRLSLDSLSALPVLLDLAAGDPLTLARQRAYARNRSSIKEASPAAQLPEAPQVQAAPAL</sequence>
<feature type="region of interest" description="Disordered" evidence="1">
    <location>
        <begin position="405"/>
        <end position="427"/>
    </location>
</feature>
<evidence type="ECO:0000313" key="4">
    <source>
        <dbReference type="Proteomes" id="UP000017396"/>
    </source>
</evidence>
<dbReference type="RefSeq" id="WP_023175372.1">
    <property type="nucleotide sequence ID" value="NC_022600.1"/>
</dbReference>
<dbReference type="HOGENOM" id="CLU_646840_0_0_3"/>
<dbReference type="KEGG" id="glj:GKIL_3807"/>
<dbReference type="SUPFAM" id="SSF47090">
    <property type="entry name" value="PGBD-like"/>
    <property type="match status" value="1"/>
</dbReference>
<dbReference type="EMBL" id="CP003587">
    <property type="protein sequence ID" value="AGY60053.1"/>
    <property type="molecule type" value="Genomic_DNA"/>
</dbReference>
<dbReference type="STRING" id="1183438.GKIL_3807"/>
<evidence type="ECO:0000256" key="1">
    <source>
        <dbReference type="SAM" id="MobiDB-lite"/>
    </source>
</evidence>
<organism evidence="3 4">
    <name type="scientific">Gloeobacter kilaueensis (strain ATCC BAA-2537 / CCAP 1431/1 / ULC 316 / JS1)</name>
    <dbReference type="NCBI Taxonomy" id="1183438"/>
    <lineage>
        <taxon>Bacteria</taxon>
        <taxon>Bacillati</taxon>
        <taxon>Cyanobacteriota</taxon>
        <taxon>Cyanophyceae</taxon>
        <taxon>Gloeobacterales</taxon>
        <taxon>Gloeobacteraceae</taxon>
        <taxon>Gloeobacter</taxon>
    </lineage>
</organism>
<gene>
    <name evidence="3" type="ORF">GKIL_3807</name>
</gene>
<dbReference type="Gene3D" id="1.10.101.10">
    <property type="entry name" value="PGBD-like superfamily/PGBD"/>
    <property type="match status" value="1"/>
</dbReference>
<protein>
    <recommendedName>
        <fullName evidence="2">Peptidoglycan binding-like domain-containing protein</fullName>
    </recommendedName>
</protein>
<evidence type="ECO:0000313" key="3">
    <source>
        <dbReference type="EMBL" id="AGY60053.1"/>
    </source>
</evidence>
<dbReference type="eggNOG" id="COG3409">
    <property type="taxonomic scope" value="Bacteria"/>
</dbReference>
<dbReference type="InterPro" id="IPR002477">
    <property type="entry name" value="Peptidoglycan-bd-like"/>
</dbReference>
<evidence type="ECO:0000259" key="2">
    <source>
        <dbReference type="Pfam" id="PF01471"/>
    </source>
</evidence>
<keyword evidence="4" id="KW-1185">Reference proteome</keyword>
<dbReference type="InterPro" id="IPR036366">
    <property type="entry name" value="PGBDSf"/>
</dbReference>
<proteinExistence type="predicted"/>
<dbReference type="AlphaFoldDB" id="U5QMD7"/>
<feature type="domain" description="Peptidoglycan binding-like" evidence="2">
    <location>
        <begin position="47"/>
        <end position="107"/>
    </location>
</feature>
<name>U5QMD7_GLOK1</name>
<dbReference type="Proteomes" id="UP000017396">
    <property type="component" value="Chromosome"/>
</dbReference>
<dbReference type="InterPro" id="IPR036365">
    <property type="entry name" value="PGBD-like_sf"/>
</dbReference>
<reference evidence="3 4" key="1">
    <citation type="journal article" date="2013" name="PLoS ONE">
        <title>Cultivation and Complete Genome Sequencing of Gloeobacter kilaueensis sp. nov., from a Lava Cave in Kilauea Caldera, Hawai'i.</title>
        <authorList>
            <person name="Saw J.H."/>
            <person name="Schatz M."/>
            <person name="Brown M.V."/>
            <person name="Kunkel D.D."/>
            <person name="Foster J.S."/>
            <person name="Shick H."/>
            <person name="Christensen S."/>
            <person name="Hou S."/>
            <person name="Wan X."/>
            <person name="Donachie S.P."/>
        </authorList>
    </citation>
    <scope>NUCLEOTIDE SEQUENCE [LARGE SCALE GENOMIC DNA]</scope>
    <source>
        <strain evidence="4">JS</strain>
    </source>
</reference>
<dbReference type="OrthoDB" id="6197780at2"/>
<accession>U5QMD7</accession>
<dbReference type="Pfam" id="PF01471">
    <property type="entry name" value="PG_binding_1"/>
    <property type="match status" value="1"/>
</dbReference>